<keyword evidence="10 14" id="KW-0694">RNA-binding</keyword>
<dbReference type="Gene3D" id="3.40.50.150">
    <property type="entry name" value="Vaccinia Virus protein VP39"/>
    <property type="match status" value="1"/>
</dbReference>
<evidence type="ECO:0000256" key="13">
    <source>
        <dbReference type="ARBA" id="ARBA00047283"/>
    </source>
</evidence>
<name>A0A1E8GQU4_9LACT</name>
<evidence type="ECO:0000256" key="11">
    <source>
        <dbReference type="ARBA" id="ARBA00030399"/>
    </source>
</evidence>
<dbReference type="PROSITE" id="PS01153">
    <property type="entry name" value="NOL1_NOP2_SUN"/>
    <property type="match status" value="1"/>
</dbReference>
<evidence type="ECO:0000313" key="16">
    <source>
        <dbReference type="EMBL" id="OFI50003.1"/>
    </source>
</evidence>
<dbReference type="GO" id="GO:0005737">
    <property type="term" value="C:cytoplasm"/>
    <property type="evidence" value="ECO:0007669"/>
    <property type="project" value="UniProtKB-SubCell"/>
</dbReference>
<evidence type="ECO:0000256" key="2">
    <source>
        <dbReference type="ARBA" id="ARBA00004496"/>
    </source>
</evidence>
<evidence type="ECO:0000256" key="5">
    <source>
        <dbReference type="ARBA" id="ARBA00022490"/>
    </source>
</evidence>
<keyword evidence="8 14" id="KW-0808">Transferase</keyword>
<dbReference type="CDD" id="cd02440">
    <property type="entry name" value="AdoMet_MTases"/>
    <property type="match status" value="1"/>
</dbReference>
<feature type="binding site" evidence="14">
    <location>
        <position position="309"/>
    </location>
    <ligand>
        <name>S-adenosyl-L-methionine</name>
        <dbReference type="ChEBI" id="CHEBI:59789"/>
    </ligand>
</feature>
<organism evidence="16 17">
    <name type="scientific">Floricoccus tropicus</name>
    <dbReference type="NCBI Taxonomy" id="1859473"/>
    <lineage>
        <taxon>Bacteria</taxon>
        <taxon>Bacillati</taxon>
        <taxon>Bacillota</taxon>
        <taxon>Bacilli</taxon>
        <taxon>Lactobacillales</taxon>
        <taxon>Streptococcaceae</taxon>
        <taxon>Floricoccus</taxon>
    </lineage>
</organism>
<comment type="similarity">
    <text evidence="3 14">Belongs to the class I-like SAM-binding methyltransferase superfamily. RsmB/NOP family.</text>
</comment>
<comment type="subcellular location">
    <subcellularLocation>
        <location evidence="2">Cytoplasm</location>
    </subcellularLocation>
</comment>
<dbReference type="EC" id="2.1.1.176" evidence="4"/>
<dbReference type="InterPro" id="IPR054728">
    <property type="entry name" value="RsmB-like_ferredoxin"/>
</dbReference>
<dbReference type="Pfam" id="PF01189">
    <property type="entry name" value="Methyltr_RsmB-F"/>
    <property type="match status" value="1"/>
</dbReference>
<evidence type="ECO:0000313" key="17">
    <source>
        <dbReference type="Proteomes" id="UP000178622"/>
    </source>
</evidence>
<dbReference type="Pfam" id="PF22458">
    <property type="entry name" value="RsmF-B_ferredox"/>
    <property type="match status" value="1"/>
</dbReference>
<dbReference type="PANTHER" id="PTHR22807:SF53">
    <property type="entry name" value="RIBOSOMAL RNA SMALL SUBUNIT METHYLTRANSFERASE B-RELATED"/>
    <property type="match status" value="1"/>
</dbReference>
<dbReference type="Gene3D" id="3.30.70.1170">
    <property type="entry name" value="Sun protein, domain 3"/>
    <property type="match status" value="1"/>
</dbReference>
<dbReference type="GO" id="GO:0006355">
    <property type="term" value="P:regulation of DNA-templated transcription"/>
    <property type="evidence" value="ECO:0007669"/>
    <property type="project" value="InterPro"/>
</dbReference>
<keyword evidence="17" id="KW-1185">Reference proteome</keyword>
<protein>
    <recommendedName>
        <fullName evidence="4">16S rRNA (cytosine(967)-C(5))-methyltransferase</fullName>
        <ecNumber evidence="4">2.1.1.176</ecNumber>
    </recommendedName>
    <alternativeName>
        <fullName evidence="11">16S rRNA m5C967 methyltransferase</fullName>
    </alternativeName>
    <alternativeName>
        <fullName evidence="12">rRNA (cytosine-C(5)-)-methyltransferase RsmB</fullName>
    </alternativeName>
</protein>
<evidence type="ECO:0000256" key="8">
    <source>
        <dbReference type="ARBA" id="ARBA00022679"/>
    </source>
</evidence>
<evidence type="ECO:0000256" key="7">
    <source>
        <dbReference type="ARBA" id="ARBA00022603"/>
    </source>
</evidence>
<feature type="binding site" evidence="14">
    <location>
        <position position="281"/>
    </location>
    <ligand>
        <name>S-adenosyl-L-methionine</name>
        <dbReference type="ChEBI" id="CHEBI:59789"/>
    </ligand>
</feature>
<dbReference type="GO" id="GO:0008649">
    <property type="term" value="F:rRNA methyltransferase activity"/>
    <property type="evidence" value="ECO:0007669"/>
    <property type="project" value="InterPro"/>
</dbReference>
<comment type="catalytic activity">
    <reaction evidence="13">
        <text>cytidine(967) in 16S rRNA + S-adenosyl-L-methionine = 5-methylcytidine(967) in 16S rRNA + S-adenosyl-L-homocysteine + H(+)</text>
        <dbReference type="Rhea" id="RHEA:42748"/>
        <dbReference type="Rhea" id="RHEA-COMP:10219"/>
        <dbReference type="Rhea" id="RHEA-COMP:10220"/>
        <dbReference type="ChEBI" id="CHEBI:15378"/>
        <dbReference type="ChEBI" id="CHEBI:57856"/>
        <dbReference type="ChEBI" id="CHEBI:59789"/>
        <dbReference type="ChEBI" id="CHEBI:74483"/>
        <dbReference type="ChEBI" id="CHEBI:82748"/>
        <dbReference type="EC" id="2.1.1.176"/>
    </reaction>
</comment>
<dbReference type="PRINTS" id="PR02008">
    <property type="entry name" value="RCMTFAMILY"/>
</dbReference>
<feature type="binding site" evidence="14">
    <location>
        <begin position="258"/>
        <end position="264"/>
    </location>
    <ligand>
        <name>S-adenosyl-L-methionine</name>
        <dbReference type="ChEBI" id="CHEBI:59789"/>
    </ligand>
</feature>
<dbReference type="FunFam" id="3.40.50.150:FF:000022">
    <property type="entry name" value="Ribosomal RNA small subunit methyltransferase B"/>
    <property type="match status" value="1"/>
</dbReference>
<feature type="binding site" evidence="14">
    <location>
        <position position="328"/>
    </location>
    <ligand>
        <name>S-adenosyl-L-methionine</name>
        <dbReference type="ChEBI" id="CHEBI:59789"/>
    </ligand>
</feature>
<dbReference type="InterPro" id="IPR023267">
    <property type="entry name" value="RCMT"/>
</dbReference>
<evidence type="ECO:0000256" key="9">
    <source>
        <dbReference type="ARBA" id="ARBA00022691"/>
    </source>
</evidence>
<feature type="domain" description="SAM-dependent MTase RsmB/NOP-type" evidence="15">
    <location>
        <begin position="170"/>
        <end position="440"/>
    </location>
</feature>
<keyword evidence="6" id="KW-0698">rRNA processing</keyword>
<dbReference type="EMBL" id="MKIR01000004">
    <property type="protein sequence ID" value="OFI50003.1"/>
    <property type="molecule type" value="Genomic_DNA"/>
</dbReference>
<dbReference type="Pfam" id="PF01029">
    <property type="entry name" value="NusB"/>
    <property type="match status" value="1"/>
</dbReference>
<feature type="active site" description="Nucleophile" evidence="14">
    <location>
        <position position="381"/>
    </location>
</feature>
<proteinExistence type="inferred from homology"/>
<dbReference type="InterPro" id="IPR006027">
    <property type="entry name" value="NusB_RsmB_TIM44"/>
</dbReference>
<evidence type="ECO:0000256" key="14">
    <source>
        <dbReference type="PROSITE-ProRule" id="PRU01023"/>
    </source>
</evidence>
<keyword evidence="5" id="KW-0963">Cytoplasm</keyword>
<dbReference type="PANTHER" id="PTHR22807">
    <property type="entry name" value="NOP2 YEAST -RELATED NOL1/NOP2/FMU SUN DOMAIN-CONTAINING"/>
    <property type="match status" value="1"/>
</dbReference>
<dbReference type="GO" id="GO:0003723">
    <property type="term" value="F:RNA binding"/>
    <property type="evidence" value="ECO:0007669"/>
    <property type="project" value="UniProtKB-UniRule"/>
</dbReference>
<dbReference type="InterPro" id="IPR001678">
    <property type="entry name" value="MeTrfase_RsmB-F_NOP2_dom"/>
</dbReference>
<sequence length="440" mass="49798">MNLGKNNNPRDLALNVINQVFNEEAYANIALNDALKQSNLTALDKSMATNIVYGTISHKMTLEWYLKPFIKKTKKWVKNLLLLSIYQIVYMDKVPDNAVVDEAVKIAKLQGDKRLSGFVNGVLRNFIRTERADFSQIKNETERLSIQYSMPTFLIKKFTKQYGKERTLAILESLETPSKNSLRVNTSLIAFDSEFDKLDARFTVLKSKIASTAILADTGNFAVTDDFKNGLITIQDESSQLVAPVMEISDCDKILDACAAPGGKTVHMAEYLKDGHITALDLYDHKLKLVNDNAERLKLSDKITTEKIDASKAFENFGAEVFDKALVDAPCSGMGLIRRKPDIKYRKETTDFQGLQEIQLSILENVGKTIKKNGIMVYSTCTIFDEENFQVVEKFLEQNDDFEQILITNEKVDIVKDGCIMLTPELYHTDGFFIAKFRKK</sequence>
<accession>A0A1E8GQU4</accession>
<dbReference type="InterPro" id="IPR035926">
    <property type="entry name" value="NusB-like_sf"/>
</dbReference>
<evidence type="ECO:0000256" key="3">
    <source>
        <dbReference type="ARBA" id="ARBA00007494"/>
    </source>
</evidence>
<gene>
    <name evidence="16" type="ORF">BG261_10185</name>
</gene>
<evidence type="ECO:0000256" key="4">
    <source>
        <dbReference type="ARBA" id="ARBA00012140"/>
    </source>
</evidence>
<dbReference type="SUPFAM" id="SSF53335">
    <property type="entry name" value="S-adenosyl-L-methionine-dependent methyltransferases"/>
    <property type="match status" value="1"/>
</dbReference>
<dbReference type="SUPFAM" id="SSF48013">
    <property type="entry name" value="NusB-like"/>
    <property type="match status" value="1"/>
</dbReference>
<evidence type="ECO:0000259" key="15">
    <source>
        <dbReference type="PROSITE" id="PS51686"/>
    </source>
</evidence>
<dbReference type="NCBIfam" id="TIGR00563">
    <property type="entry name" value="rsmB"/>
    <property type="match status" value="1"/>
</dbReference>
<dbReference type="InterPro" id="IPR004573">
    <property type="entry name" value="rRNA_ssu_MeTfrase_B"/>
</dbReference>
<evidence type="ECO:0000256" key="12">
    <source>
        <dbReference type="ARBA" id="ARBA00031088"/>
    </source>
</evidence>
<comment type="caution">
    <text evidence="16">The sequence shown here is derived from an EMBL/GenBank/DDBJ whole genome shotgun (WGS) entry which is preliminary data.</text>
</comment>
<dbReference type="AlphaFoldDB" id="A0A1E8GQU4"/>
<dbReference type="InterPro" id="IPR018314">
    <property type="entry name" value="RsmB/NOL1/NOP2-like_CS"/>
</dbReference>
<evidence type="ECO:0000256" key="10">
    <source>
        <dbReference type="ARBA" id="ARBA00022884"/>
    </source>
</evidence>
<evidence type="ECO:0000256" key="1">
    <source>
        <dbReference type="ARBA" id="ARBA00002724"/>
    </source>
</evidence>
<keyword evidence="9 14" id="KW-0949">S-adenosyl-L-methionine</keyword>
<dbReference type="Proteomes" id="UP000178622">
    <property type="component" value="Unassembled WGS sequence"/>
</dbReference>
<evidence type="ECO:0000256" key="6">
    <source>
        <dbReference type="ARBA" id="ARBA00022552"/>
    </source>
</evidence>
<comment type="function">
    <text evidence="1">Specifically methylates the cytosine at position 967 (m5C967) of 16S rRNA.</text>
</comment>
<dbReference type="STRING" id="1859473.BG261_10185"/>
<dbReference type="InterPro" id="IPR049560">
    <property type="entry name" value="MeTrfase_RsmB-F_NOP2_cat"/>
</dbReference>
<dbReference type="Gene3D" id="1.10.940.10">
    <property type="entry name" value="NusB-like"/>
    <property type="match status" value="1"/>
</dbReference>
<dbReference type="NCBIfam" id="NF011494">
    <property type="entry name" value="PRK14902.1"/>
    <property type="match status" value="1"/>
</dbReference>
<keyword evidence="7 14" id="KW-0489">Methyltransferase</keyword>
<dbReference type="FunFam" id="1.10.940.10:FF:000006">
    <property type="entry name" value="16S rRNA (Cytosine(967)-C(5))-methyltransferase RsmB"/>
    <property type="match status" value="1"/>
</dbReference>
<dbReference type="PROSITE" id="PS51686">
    <property type="entry name" value="SAM_MT_RSMB_NOP"/>
    <property type="match status" value="1"/>
</dbReference>
<dbReference type="InterPro" id="IPR029063">
    <property type="entry name" value="SAM-dependent_MTases_sf"/>
</dbReference>
<reference evidence="17" key="1">
    <citation type="submission" date="2016-09" db="EMBL/GenBank/DDBJ databases">
        <title>Draft genome sequence of a novel species of the family Streptococcaceae isolated from flowers.</title>
        <authorList>
            <person name="Chuah L.-O."/>
            <person name="Yap K.-P."/>
            <person name="Thong K.L."/>
            <person name="Liong M.T."/>
            <person name="Ahmad R."/>
            <person name="Rusul G."/>
        </authorList>
    </citation>
    <scope>NUCLEOTIDE SEQUENCE [LARGE SCALE GENOMIC DNA]</scope>
    <source>
        <strain evidence="17">DF1</strain>
    </source>
</reference>